<dbReference type="AlphaFoldDB" id="A0ABD0RXE5"/>
<evidence type="ECO:0000313" key="4">
    <source>
        <dbReference type="Proteomes" id="UP001529510"/>
    </source>
</evidence>
<dbReference type="PANTHER" id="PTHR22427">
    <property type="entry name" value="GH15728P"/>
    <property type="match status" value="1"/>
</dbReference>
<feature type="region of interest" description="Disordered" evidence="1">
    <location>
        <begin position="146"/>
        <end position="236"/>
    </location>
</feature>
<dbReference type="InterPro" id="IPR027907">
    <property type="entry name" value="BTBD8_C"/>
</dbReference>
<evidence type="ECO:0000259" key="2">
    <source>
        <dbReference type="Pfam" id="PF15363"/>
    </source>
</evidence>
<reference evidence="3 4" key="1">
    <citation type="submission" date="2024-05" db="EMBL/GenBank/DDBJ databases">
        <title>Genome sequencing and assembly of Indian major carp, Cirrhinus mrigala (Hamilton, 1822).</title>
        <authorList>
            <person name="Mohindra V."/>
            <person name="Chowdhury L.M."/>
            <person name="Lal K."/>
            <person name="Jena J.K."/>
        </authorList>
    </citation>
    <scope>NUCLEOTIDE SEQUENCE [LARGE SCALE GENOMIC DNA]</scope>
    <source>
        <strain evidence="3">CM1030</strain>
        <tissue evidence="3">Blood</tissue>
    </source>
</reference>
<feature type="compositionally biased region" description="Polar residues" evidence="1">
    <location>
        <begin position="214"/>
        <end position="225"/>
    </location>
</feature>
<feature type="compositionally biased region" description="Pro residues" evidence="1">
    <location>
        <begin position="20"/>
        <end position="30"/>
    </location>
</feature>
<comment type="caution">
    <text evidence="3">The sequence shown here is derived from an EMBL/GenBank/DDBJ whole genome shotgun (WGS) entry which is preliminary data.</text>
</comment>
<dbReference type="Pfam" id="PF15363">
    <property type="entry name" value="BTBD8_C"/>
    <property type="match status" value="1"/>
</dbReference>
<evidence type="ECO:0000256" key="1">
    <source>
        <dbReference type="SAM" id="MobiDB-lite"/>
    </source>
</evidence>
<proteinExistence type="predicted"/>
<feature type="compositionally biased region" description="Acidic residues" evidence="1">
    <location>
        <begin position="147"/>
        <end position="157"/>
    </location>
</feature>
<evidence type="ECO:0000313" key="3">
    <source>
        <dbReference type="EMBL" id="KAL0203213.1"/>
    </source>
</evidence>
<protein>
    <recommendedName>
        <fullName evidence="2">BTB/POZ domain-containing protein</fullName>
    </recommendedName>
</protein>
<feature type="region of interest" description="Disordered" evidence="1">
    <location>
        <begin position="1"/>
        <end position="88"/>
    </location>
</feature>
<name>A0ABD0RXE5_CIRMR</name>
<accession>A0ABD0RXE5</accession>
<sequence>MTLSSKLRLRPRAPHVTQPPRLPTDLPPRIPNVVSNTQLRCLEQHQQHLHEIQQRQEKRNREQVRPEEAKEEKQARNEREQQEEEQRRSLLELQLKQQEQELKQRQQIMQWQQELEQQQQQQQKHKVHTPVVLSPSSGLTTIYETVETSDSEDEEENGQGAVEEVEDKNSFNVSPREDVQICTEENDSAELYSQCTTPSPESTTRGPQRELQETEPSADQDSPSPLGSPERPTPLEFDWGKKVDIVQQLINQTLLLAGDGCSPLLLLPGGAGGTLSPLESSLWPNLLPPLTPPSATVTSVSSFSPEAPGSSAQGEWTVVELETHH</sequence>
<feature type="compositionally biased region" description="Polar residues" evidence="1">
    <location>
        <begin position="191"/>
        <end position="206"/>
    </location>
</feature>
<organism evidence="3 4">
    <name type="scientific">Cirrhinus mrigala</name>
    <name type="common">Mrigala</name>
    <dbReference type="NCBI Taxonomy" id="683832"/>
    <lineage>
        <taxon>Eukaryota</taxon>
        <taxon>Metazoa</taxon>
        <taxon>Chordata</taxon>
        <taxon>Craniata</taxon>
        <taxon>Vertebrata</taxon>
        <taxon>Euteleostomi</taxon>
        <taxon>Actinopterygii</taxon>
        <taxon>Neopterygii</taxon>
        <taxon>Teleostei</taxon>
        <taxon>Ostariophysi</taxon>
        <taxon>Cypriniformes</taxon>
        <taxon>Cyprinidae</taxon>
        <taxon>Labeoninae</taxon>
        <taxon>Labeonini</taxon>
        <taxon>Cirrhinus</taxon>
    </lineage>
</organism>
<dbReference type="EMBL" id="JAMKFB020000001">
    <property type="protein sequence ID" value="KAL0203213.1"/>
    <property type="molecule type" value="Genomic_DNA"/>
</dbReference>
<gene>
    <name evidence="3" type="ORF">M9458_001231</name>
</gene>
<feature type="compositionally biased region" description="Basic and acidic residues" evidence="1">
    <location>
        <begin position="42"/>
        <end position="88"/>
    </location>
</feature>
<feature type="domain" description="BTB/POZ" evidence="2">
    <location>
        <begin position="281"/>
        <end position="325"/>
    </location>
</feature>
<dbReference type="Proteomes" id="UP001529510">
    <property type="component" value="Unassembled WGS sequence"/>
</dbReference>
<keyword evidence="4" id="KW-1185">Reference proteome</keyword>
<dbReference type="PANTHER" id="PTHR22427:SF8">
    <property type="entry name" value="PROLINE-RICH PROTEIN 36"/>
    <property type="match status" value="1"/>
</dbReference>